<evidence type="ECO:0000256" key="2">
    <source>
        <dbReference type="ARBA" id="ARBA00022475"/>
    </source>
</evidence>
<feature type="transmembrane region" description="Helical" evidence="8">
    <location>
        <begin position="40"/>
        <end position="63"/>
    </location>
</feature>
<sequence>MILMLFLVFVLGMFLDWTGIVLLSFPIMLPIVETMGVDMLWFVVMVAVVLQTSFLTPPFGYALFYLKGVAPPGVEIVDLYKAVVPFVALILLACTLMAFFPWLITGLPSMMLGY</sequence>
<gene>
    <name evidence="10" type="ORF">HSBAA_54300</name>
</gene>
<dbReference type="KEGG" id="hsr:HSBAA_54300"/>
<reference evidence="10 11" key="1">
    <citation type="journal article" date="2019" name="Microbiol. Resour. Announc.">
        <title>Complete Genome Sequence of Halomonas sulfidaeris Strain Esulfide1 Isolated from a Metal Sulfide Rock at a Depth of 2,200 Meters, Obtained Using Nanopore Sequencing.</title>
        <authorList>
            <person name="Saito M."/>
            <person name="Nishigata A."/>
            <person name="Galipon J."/>
            <person name="Arakawa K."/>
        </authorList>
    </citation>
    <scope>NUCLEOTIDE SEQUENCE [LARGE SCALE GENOMIC DNA]</scope>
    <source>
        <strain evidence="10 11">ATCC BAA-803</strain>
    </source>
</reference>
<protein>
    <recommendedName>
        <fullName evidence="9">TRAP C4-dicarboxylate transport system permease DctM subunit domain-containing protein</fullName>
    </recommendedName>
</protein>
<evidence type="ECO:0000256" key="5">
    <source>
        <dbReference type="ARBA" id="ARBA00022989"/>
    </source>
</evidence>
<evidence type="ECO:0000256" key="1">
    <source>
        <dbReference type="ARBA" id="ARBA00004429"/>
    </source>
</evidence>
<keyword evidence="2" id="KW-1003">Cell membrane</keyword>
<feature type="transmembrane region" description="Helical" evidence="8">
    <location>
        <begin position="6"/>
        <end position="28"/>
    </location>
</feature>
<evidence type="ECO:0000259" key="9">
    <source>
        <dbReference type="Pfam" id="PF06808"/>
    </source>
</evidence>
<name>A0A455UMF8_9GAMM</name>
<feature type="transmembrane region" description="Helical" evidence="8">
    <location>
        <begin position="83"/>
        <end position="104"/>
    </location>
</feature>
<dbReference type="InterPro" id="IPR010656">
    <property type="entry name" value="DctM"/>
</dbReference>
<dbReference type="Proteomes" id="UP000320231">
    <property type="component" value="Chromosome"/>
</dbReference>
<comment type="subcellular location">
    <subcellularLocation>
        <location evidence="1 7">Cell inner membrane</location>
        <topology evidence="1 7">Multi-pass membrane protein</topology>
    </subcellularLocation>
</comment>
<proteinExistence type="predicted"/>
<keyword evidence="4 8" id="KW-0812">Transmembrane</keyword>
<evidence type="ECO:0000256" key="6">
    <source>
        <dbReference type="ARBA" id="ARBA00023136"/>
    </source>
</evidence>
<accession>A0A455UMF8</accession>
<keyword evidence="6 8" id="KW-0472">Membrane</keyword>
<evidence type="ECO:0000313" key="10">
    <source>
        <dbReference type="EMBL" id="BBI64124.1"/>
    </source>
</evidence>
<dbReference type="PANTHER" id="PTHR33362:SF7">
    <property type="entry name" value="SLL1103 PROTEIN"/>
    <property type="match status" value="1"/>
</dbReference>
<dbReference type="PANTHER" id="PTHR33362">
    <property type="entry name" value="SIALIC ACID TRAP TRANSPORTER PERMEASE PROTEIN SIAT-RELATED"/>
    <property type="match status" value="1"/>
</dbReference>
<evidence type="ECO:0000313" key="11">
    <source>
        <dbReference type="Proteomes" id="UP000320231"/>
    </source>
</evidence>
<dbReference type="Pfam" id="PF06808">
    <property type="entry name" value="DctM"/>
    <property type="match status" value="1"/>
</dbReference>
<keyword evidence="7" id="KW-0813">Transport</keyword>
<dbReference type="EMBL" id="AP019514">
    <property type="protein sequence ID" value="BBI64124.1"/>
    <property type="molecule type" value="Genomic_DNA"/>
</dbReference>
<keyword evidence="3 7" id="KW-0997">Cell inner membrane</keyword>
<feature type="domain" description="TRAP C4-dicarboxylate transport system permease DctM subunit" evidence="9">
    <location>
        <begin position="1"/>
        <end position="103"/>
    </location>
</feature>
<evidence type="ECO:0000256" key="8">
    <source>
        <dbReference type="SAM" id="Phobius"/>
    </source>
</evidence>
<dbReference type="GO" id="GO:0022857">
    <property type="term" value="F:transmembrane transporter activity"/>
    <property type="evidence" value="ECO:0007669"/>
    <property type="project" value="UniProtKB-UniRule"/>
</dbReference>
<evidence type="ECO:0000256" key="3">
    <source>
        <dbReference type="ARBA" id="ARBA00022519"/>
    </source>
</evidence>
<evidence type="ECO:0000256" key="4">
    <source>
        <dbReference type="ARBA" id="ARBA00022692"/>
    </source>
</evidence>
<comment type="function">
    <text evidence="7">Part of the tripartite ATP-independent periplasmic (TRAP) transport system.</text>
</comment>
<dbReference type="AlphaFoldDB" id="A0A455UMF8"/>
<dbReference type="InterPro" id="IPR004681">
    <property type="entry name" value="TRAP_DctM"/>
</dbReference>
<dbReference type="GO" id="GO:0005886">
    <property type="term" value="C:plasma membrane"/>
    <property type="evidence" value="ECO:0007669"/>
    <property type="project" value="UniProtKB-SubCell"/>
</dbReference>
<organism evidence="10 11">
    <name type="scientific">Vreelandella sulfidaeris</name>
    <dbReference type="NCBI Taxonomy" id="115553"/>
    <lineage>
        <taxon>Bacteria</taxon>
        <taxon>Pseudomonadati</taxon>
        <taxon>Pseudomonadota</taxon>
        <taxon>Gammaproteobacteria</taxon>
        <taxon>Oceanospirillales</taxon>
        <taxon>Halomonadaceae</taxon>
        <taxon>Vreelandella</taxon>
    </lineage>
</organism>
<keyword evidence="5 8" id="KW-1133">Transmembrane helix</keyword>
<evidence type="ECO:0000256" key="7">
    <source>
        <dbReference type="RuleBase" id="RU369079"/>
    </source>
</evidence>